<dbReference type="CDD" id="cd06261">
    <property type="entry name" value="TM_PBP2"/>
    <property type="match status" value="1"/>
</dbReference>
<dbReference type="InterPro" id="IPR000515">
    <property type="entry name" value="MetI-like"/>
</dbReference>
<gene>
    <name evidence="8" type="ORF">DQG23_27530</name>
</gene>
<dbReference type="GO" id="GO:0055085">
    <property type="term" value="P:transmembrane transport"/>
    <property type="evidence" value="ECO:0007669"/>
    <property type="project" value="InterPro"/>
</dbReference>
<evidence type="ECO:0000256" key="1">
    <source>
        <dbReference type="ARBA" id="ARBA00004141"/>
    </source>
</evidence>
<dbReference type="RefSeq" id="WP_113034247.1">
    <property type="nucleotide sequence ID" value="NZ_QMFB01000019.1"/>
</dbReference>
<protein>
    <submittedName>
        <fullName evidence="8">Sugar ABC transporter permease</fullName>
    </submittedName>
</protein>
<evidence type="ECO:0000313" key="8">
    <source>
        <dbReference type="EMBL" id="RAV17396.1"/>
    </source>
</evidence>
<dbReference type="Pfam" id="PF00528">
    <property type="entry name" value="BPD_transp_1"/>
    <property type="match status" value="1"/>
</dbReference>
<organism evidence="8 9">
    <name type="scientific">Paenibacillus contaminans</name>
    <dbReference type="NCBI Taxonomy" id="450362"/>
    <lineage>
        <taxon>Bacteria</taxon>
        <taxon>Bacillati</taxon>
        <taxon>Bacillota</taxon>
        <taxon>Bacilli</taxon>
        <taxon>Bacillales</taxon>
        <taxon>Paenibacillaceae</taxon>
        <taxon>Paenibacillus</taxon>
    </lineage>
</organism>
<dbReference type="SUPFAM" id="SSF161098">
    <property type="entry name" value="MetI-like"/>
    <property type="match status" value="1"/>
</dbReference>
<dbReference type="PANTHER" id="PTHR43496:SF1">
    <property type="entry name" value="POLYGALACTURONAN_RHAMNOGALACTURONAN TRANSPORT SYSTEM PERMEASE PROTEIN YTEP"/>
    <property type="match status" value="1"/>
</dbReference>
<evidence type="ECO:0000256" key="6">
    <source>
        <dbReference type="RuleBase" id="RU363032"/>
    </source>
</evidence>
<accession>A0A329MDL8</accession>
<dbReference type="PROSITE" id="PS50928">
    <property type="entry name" value="ABC_TM1"/>
    <property type="match status" value="1"/>
</dbReference>
<comment type="subcellular location">
    <subcellularLocation>
        <location evidence="6">Cell membrane</location>
        <topology evidence="6">Multi-pass membrane protein</topology>
    </subcellularLocation>
    <subcellularLocation>
        <location evidence="1">Membrane</location>
        <topology evidence="1">Multi-pass membrane protein</topology>
    </subcellularLocation>
</comment>
<comment type="caution">
    <text evidence="8">The sequence shown here is derived from an EMBL/GenBank/DDBJ whole genome shotgun (WGS) entry which is preliminary data.</text>
</comment>
<keyword evidence="2 6" id="KW-0813">Transport</keyword>
<feature type="transmembrane region" description="Helical" evidence="6">
    <location>
        <begin position="222"/>
        <end position="245"/>
    </location>
</feature>
<proteinExistence type="inferred from homology"/>
<comment type="similarity">
    <text evidence="6">Belongs to the binding-protein-dependent transport system permease family.</text>
</comment>
<dbReference type="PANTHER" id="PTHR43496">
    <property type="entry name" value="PROTEIN LPLB"/>
    <property type="match status" value="1"/>
</dbReference>
<evidence type="ECO:0000259" key="7">
    <source>
        <dbReference type="PROSITE" id="PS50928"/>
    </source>
</evidence>
<keyword evidence="4 6" id="KW-1133">Transmembrane helix</keyword>
<keyword evidence="3 6" id="KW-0812">Transmembrane</keyword>
<name>A0A329MDL8_9BACL</name>
<dbReference type="OrthoDB" id="9785836at2"/>
<feature type="transmembrane region" description="Helical" evidence="6">
    <location>
        <begin position="91"/>
        <end position="112"/>
    </location>
</feature>
<evidence type="ECO:0000256" key="4">
    <source>
        <dbReference type="ARBA" id="ARBA00022989"/>
    </source>
</evidence>
<keyword evidence="5 6" id="KW-0472">Membrane</keyword>
<feature type="transmembrane region" description="Helical" evidence="6">
    <location>
        <begin position="178"/>
        <end position="202"/>
    </location>
</feature>
<feature type="transmembrane region" description="Helical" evidence="6">
    <location>
        <begin position="133"/>
        <end position="158"/>
    </location>
</feature>
<evidence type="ECO:0000256" key="5">
    <source>
        <dbReference type="ARBA" id="ARBA00023136"/>
    </source>
</evidence>
<feature type="domain" description="ABC transmembrane type-1" evidence="7">
    <location>
        <begin position="87"/>
        <end position="302"/>
    </location>
</feature>
<evidence type="ECO:0000313" key="9">
    <source>
        <dbReference type="Proteomes" id="UP000250369"/>
    </source>
</evidence>
<feature type="transmembrane region" description="Helical" evidence="6">
    <location>
        <begin position="281"/>
        <end position="305"/>
    </location>
</feature>
<evidence type="ECO:0000256" key="2">
    <source>
        <dbReference type="ARBA" id="ARBA00022448"/>
    </source>
</evidence>
<dbReference type="Proteomes" id="UP000250369">
    <property type="component" value="Unassembled WGS sequence"/>
</dbReference>
<keyword evidence="9" id="KW-1185">Reference proteome</keyword>
<dbReference type="AlphaFoldDB" id="A0A329MDL8"/>
<feature type="transmembrane region" description="Helical" evidence="6">
    <location>
        <begin position="27"/>
        <end position="54"/>
    </location>
</feature>
<evidence type="ECO:0000256" key="3">
    <source>
        <dbReference type="ARBA" id="ARBA00022692"/>
    </source>
</evidence>
<dbReference type="EMBL" id="QMFB01000019">
    <property type="protein sequence ID" value="RAV17396.1"/>
    <property type="molecule type" value="Genomic_DNA"/>
</dbReference>
<dbReference type="Gene3D" id="1.10.3720.10">
    <property type="entry name" value="MetI-like"/>
    <property type="match status" value="1"/>
</dbReference>
<dbReference type="InterPro" id="IPR035906">
    <property type="entry name" value="MetI-like_sf"/>
</dbReference>
<reference evidence="8 9" key="1">
    <citation type="journal article" date="2009" name="Int. J. Syst. Evol. Microbiol.">
        <title>Paenibacillus contaminans sp. nov., isolated from a contaminated laboratory plate.</title>
        <authorList>
            <person name="Chou J.H."/>
            <person name="Lee J.H."/>
            <person name="Lin M.C."/>
            <person name="Chang P.S."/>
            <person name="Arun A.B."/>
            <person name="Young C.C."/>
            <person name="Chen W.M."/>
        </authorList>
    </citation>
    <scope>NUCLEOTIDE SEQUENCE [LARGE SCALE GENOMIC DNA]</scope>
    <source>
        <strain evidence="8 9">CKOBP-6</strain>
    </source>
</reference>
<dbReference type="GO" id="GO:0005886">
    <property type="term" value="C:plasma membrane"/>
    <property type="evidence" value="ECO:0007669"/>
    <property type="project" value="UniProtKB-SubCell"/>
</dbReference>
<sequence length="316" mass="36454">MARVQPELYTQTPKRSNLRRKFRESKYLLLLALPCVLYFFIFHYIPMFGILISFQKYNLFRGVWHSEWVGFKYYEMFFQNPDFFKLLRNTFLLSFYSILFGFPAPILLALLLNELRHAIFKRFVQSVSYLPHFISNVVVVSMITVFLSPSGGIVNRVIESLGFSAVNWLILPEWFRTIYVASGIWQGIGWSSILYLAALTAIDPHLYEAAEMDGAGRFRRMWHISLPGILPVVIMLLILDIGHMLEVGFEKVFLLYNPATYETADIISTYVYRIGLLQGNYSYATAIGLFTGIVNLLLLVSANAFSRKIAKESSLW</sequence>